<protein>
    <recommendedName>
        <fullName evidence="4">Beta-lactamase-inhibitor-like PepSY-like domain-containing protein</fullName>
    </recommendedName>
</protein>
<evidence type="ECO:0000313" key="2">
    <source>
        <dbReference type="EMBL" id="AQY21513.1"/>
    </source>
</evidence>
<proteinExistence type="predicted"/>
<feature type="chain" id="PRO_5010556359" description="Beta-lactamase-inhibitor-like PepSY-like domain-containing protein" evidence="1">
    <location>
        <begin position="20"/>
        <end position="157"/>
    </location>
</feature>
<sequence length="157" mass="18136">MMKKIIALGFVIASFGIKAQNFGTLNTILDRLEERRGFNQDLSGVSLDGKKFVSIKDFEDRTEREFIVFTNDKVNYIELLDAKSDDKTSSKVYDGDFIRKKNIVSIRADKLEGKKIPIAVTKTLMLNREKEILYLIDINTKQRWIDEQSITKQPVKK</sequence>
<reference evidence="2 3" key="1">
    <citation type="submission" date="2015-06" db="EMBL/GenBank/DDBJ databases">
        <title>R. anatipestifer strain HXb2 is the most virulent strain so far, and the genome sequence would help us uncover the pathogenesis.</title>
        <authorList>
            <person name="Hu Q."/>
            <person name="Qi J."/>
            <person name="Bo H."/>
            <person name="Liu G."/>
            <person name="Tao M."/>
            <person name="Ding Y."/>
            <person name="Xue Y."/>
        </authorList>
    </citation>
    <scope>NUCLEOTIDE SEQUENCE [LARGE SCALE GENOMIC DNA]</scope>
    <source>
        <strain evidence="2 3">HXb2</strain>
    </source>
</reference>
<dbReference type="Proteomes" id="UP000189883">
    <property type="component" value="Chromosome"/>
</dbReference>
<evidence type="ECO:0000313" key="3">
    <source>
        <dbReference type="Proteomes" id="UP000189883"/>
    </source>
</evidence>
<dbReference type="AlphaFoldDB" id="A0A1S7DQW7"/>
<organism evidence="2 3">
    <name type="scientific">Riemerella anatipestifer</name>
    <name type="common">Moraxella anatipestifer</name>
    <dbReference type="NCBI Taxonomy" id="34085"/>
    <lineage>
        <taxon>Bacteria</taxon>
        <taxon>Pseudomonadati</taxon>
        <taxon>Bacteroidota</taxon>
        <taxon>Flavobacteriia</taxon>
        <taxon>Flavobacteriales</taxon>
        <taxon>Weeksellaceae</taxon>
        <taxon>Riemerella</taxon>
    </lineage>
</organism>
<keyword evidence="1" id="KW-0732">Signal</keyword>
<dbReference type="EMBL" id="CP011859">
    <property type="protein sequence ID" value="AQY21513.1"/>
    <property type="molecule type" value="Genomic_DNA"/>
</dbReference>
<accession>A0A1S7DQW7</accession>
<feature type="signal peptide" evidence="1">
    <location>
        <begin position="1"/>
        <end position="19"/>
    </location>
</feature>
<name>A0A1S7DQW7_RIEAN</name>
<evidence type="ECO:0008006" key="4">
    <source>
        <dbReference type="Google" id="ProtNLM"/>
    </source>
</evidence>
<gene>
    <name evidence="2" type="ORF">AB406_0555</name>
</gene>
<evidence type="ECO:0000256" key="1">
    <source>
        <dbReference type="SAM" id="SignalP"/>
    </source>
</evidence>